<dbReference type="EMBL" id="CP147403">
    <property type="protein sequence ID" value="WXB88308.1"/>
    <property type="molecule type" value="Genomic_DNA"/>
</dbReference>
<dbReference type="Gene3D" id="1.20.58.840">
    <property type="match status" value="1"/>
</dbReference>
<dbReference type="Gene3D" id="3.30.200.20">
    <property type="entry name" value="Phosphorylase Kinase, domain 1"/>
    <property type="match status" value="1"/>
</dbReference>
<evidence type="ECO:0000313" key="3">
    <source>
        <dbReference type="Proteomes" id="UP001368328"/>
    </source>
</evidence>
<gene>
    <name evidence="2" type="ORF">WCV66_24390</name>
</gene>
<protein>
    <submittedName>
        <fullName evidence="2">Phosphotransferase</fullName>
    </submittedName>
</protein>
<organism evidence="2 3">
    <name type="scientific">Metabacillus rhizosphaerae</name>
    <dbReference type="NCBI Taxonomy" id="3117747"/>
    <lineage>
        <taxon>Bacteria</taxon>
        <taxon>Bacillati</taxon>
        <taxon>Bacillota</taxon>
        <taxon>Bacilli</taxon>
        <taxon>Bacillales</taxon>
        <taxon>Bacillaceae</taxon>
        <taxon>Metabacillus</taxon>
    </lineage>
</organism>
<dbReference type="InterPro" id="IPR002575">
    <property type="entry name" value="Aminoglycoside_PTrfase"/>
</dbReference>
<dbReference type="InterPro" id="IPR011009">
    <property type="entry name" value="Kinase-like_dom_sf"/>
</dbReference>
<keyword evidence="3" id="KW-1185">Reference proteome</keyword>
<feature type="domain" description="Aminoglycoside phosphotransferase" evidence="1">
    <location>
        <begin position="28"/>
        <end position="259"/>
    </location>
</feature>
<dbReference type="Gene3D" id="1.10.510.10">
    <property type="entry name" value="Transferase(Phosphotransferase) domain 1"/>
    <property type="match status" value="1"/>
</dbReference>
<dbReference type="SUPFAM" id="SSF56112">
    <property type="entry name" value="Protein kinase-like (PK-like)"/>
    <property type="match status" value="1"/>
</dbReference>
<dbReference type="RefSeq" id="WP_338787200.1">
    <property type="nucleotide sequence ID" value="NZ_CP147403.1"/>
</dbReference>
<name>A0ABZ2MSF9_9BACI</name>
<accession>A0ABZ2MSF9</accession>
<dbReference type="Pfam" id="PF01636">
    <property type="entry name" value="APH"/>
    <property type="match status" value="1"/>
</dbReference>
<sequence length="344" mass="40989">MEVRYAINDNVLIRNLNKHYGIKVESIAFIPMGDSAYSYYVNCNNGDRYYLKLFDHGNDRQRRSIERLTYYLPLTLQLYHQKLFQNITFPIKNQIGDLKTTLNEITLVMFNFIEGETLAEAYPFSEELLEEIAQSMAIIHRITHYINSSQILTETFDISFEKDLEKCISVLEGIITSDNNIIKTLREQVLLKKERIFFLLNYVRKLRELIIKDKKDMVLCHGDLWGGNIIRNSNGLYFIDWESALVAPPEFDLVGYIDKEFDVFFSSYKKYYGQDVTINFDLLRFYSYRHHLRNLTNWIMNILYRNTLEEQNENDLEMIVYHCMNRWDRIEPNVRTVEAIIKNH</sequence>
<evidence type="ECO:0000313" key="2">
    <source>
        <dbReference type="EMBL" id="WXB88308.1"/>
    </source>
</evidence>
<proteinExistence type="predicted"/>
<dbReference type="Proteomes" id="UP001368328">
    <property type="component" value="Chromosome"/>
</dbReference>
<evidence type="ECO:0000259" key="1">
    <source>
        <dbReference type="Pfam" id="PF01636"/>
    </source>
</evidence>
<reference evidence="2 3" key="1">
    <citation type="submission" date="2024-02" db="EMBL/GenBank/DDBJ databases">
        <title>Seven novel Bacillus-like species.</title>
        <authorList>
            <person name="Liu G."/>
        </authorList>
    </citation>
    <scope>NUCLEOTIDE SEQUENCE [LARGE SCALE GENOMIC DNA]</scope>
    <source>
        <strain evidence="2 3">FJAT-53654</strain>
    </source>
</reference>